<reference evidence="1 2" key="1">
    <citation type="submission" date="2016-05" db="EMBL/GenBank/DDBJ databases">
        <title>Genomic and physiological characterization of Planctopirus sp. isolated from fresh water lake.</title>
        <authorList>
            <person name="Subhash Y."/>
            <person name="Ramana C."/>
        </authorList>
    </citation>
    <scope>NUCLEOTIDE SEQUENCE [LARGE SCALE GENOMIC DNA]</scope>
    <source>
        <strain evidence="1 2">JC280</strain>
    </source>
</reference>
<organism evidence="1 2">
    <name type="scientific">Planctopirus hydrillae</name>
    <dbReference type="NCBI Taxonomy" id="1841610"/>
    <lineage>
        <taxon>Bacteria</taxon>
        <taxon>Pseudomonadati</taxon>
        <taxon>Planctomycetota</taxon>
        <taxon>Planctomycetia</taxon>
        <taxon>Planctomycetales</taxon>
        <taxon>Planctomycetaceae</taxon>
        <taxon>Planctopirus</taxon>
    </lineage>
</organism>
<sequence>MPTKKGFQRTLIGSMDEIEIATPGGFYLGTAQGYNVDLSRLDRVAARITTGLFFHEFGKPLEPEFKVLAYSVDGFSNADQRTKTLIYDTLTRITSGKPRVFGDGVFTYWLDGARECDTTSLWVLQFYQKIYFLCSIASNHED</sequence>
<name>A0A1C3EQD5_9PLAN</name>
<keyword evidence="2" id="KW-1185">Reference proteome</keyword>
<gene>
    <name evidence="1" type="ORF">A6X21_16710</name>
</gene>
<dbReference type="AlphaFoldDB" id="A0A1C3EQD5"/>
<dbReference type="Proteomes" id="UP000094828">
    <property type="component" value="Unassembled WGS sequence"/>
</dbReference>
<proteinExistence type="predicted"/>
<evidence type="ECO:0000313" key="2">
    <source>
        <dbReference type="Proteomes" id="UP000094828"/>
    </source>
</evidence>
<evidence type="ECO:0000313" key="1">
    <source>
        <dbReference type="EMBL" id="ODA35456.1"/>
    </source>
</evidence>
<comment type="caution">
    <text evidence="1">The sequence shown here is derived from an EMBL/GenBank/DDBJ whole genome shotgun (WGS) entry which is preliminary data.</text>
</comment>
<accession>A0A1C3EQD5</accession>
<dbReference type="EMBL" id="LYDR01000033">
    <property type="protein sequence ID" value="ODA35456.1"/>
    <property type="molecule type" value="Genomic_DNA"/>
</dbReference>
<protein>
    <submittedName>
        <fullName evidence="1">Uncharacterized protein</fullName>
    </submittedName>
</protein>